<protein>
    <submittedName>
        <fullName evidence="1">Uncharacterized protein</fullName>
    </submittedName>
</protein>
<dbReference type="AlphaFoldDB" id="A0A2H0UNX5"/>
<evidence type="ECO:0000313" key="1">
    <source>
        <dbReference type="EMBL" id="PIR88122.1"/>
    </source>
</evidence>
<name>A0A2H0UNX5_9BACT</name>
<dbReference type="Proteomes" id="UP000230903">
    <property type="component" value="Unassembled WGS sequence"/>
</dbReference>
<accession>A0A2H0UNX5</accession>
<gene>
    <name evidence="1" type="ORF">COU10_00845</name>
</gene>
<reference evidence="2" key="1">
    <citation type="submission" date="2017-09" db="EMBL/GenBank/DDBJ databases">
        <title>Depth-based differentiation of microbial function through sediment-hosted aquifers and enrichment of novel symbionts in the deep terrestrial subsurface.</title>
        <authorList>
            <person name="Probst A.J."/>
            <person name="Ladd B."/>
            <person name="Jarett J.K."/>
            <person name="Geller-Mcgrath D.E."/>
            <person name="Sieber C.M.K."/>
            <person name="Emerson J.B."/>
            <person name="Anantharaman K."/>
            <person name="Thomas B.C."/>
            <person name="Malmstrom R."/>
            <person name="Stieglmeier M."/>
            <person name="Klingl A."/>
            <person name="Woyke T."/>
            <person name="Ryan C.M."/>
            <person name="Banfield J.F."/>
        </authorList>
    </citation>
    <scope>NUCLEOTIDE SEQUENCE [LARGE SCALE GENOMIC DNA]</scope>
</reference>
<proteinExistence type="predicted"/>
<organism evidence="1 2">
    <name type="scientific">Candidatus Harrisonbacteria bacterium CG10_big_fil_rev_8_21_14_0_10_45_28</name>
    <dbReference type="NCBI Taxonomy" id="1974586"/>
    <lineage>
        <taxon>Bacteria</taxon>
        <taxon>Candidatus Harrisoniibacteriota</taxon>
    </lineage>
</organism>
<dbReference type="EMBL" id="PFBC01000015">
    <property type="protein sequence ID" value="PIR88122.1"/>
    <property type="molecule type" value="Genomic_DNA"/>
</dbReference>
<evidence type="ECO:0000313" key="2">
    <source>
        <dbReference type="Proteomes" id="UP000230903"/>
    </source>
</evidence>
<sequence>MRRINRFVNAELIFDARDSANCTSQCTFFNIILLKNRSVFLKSKRAQVIEVSEDLLCAH</sequence>
<comment type="caution">
    <text evidence="1">The sequence shown here is derived from an EMBL/GenBank/DDBJ whole genome shotgun (WGS) entry which is preliminary data.</text>
</comment>